<dbReference type="InterPro" id="IPR019646">
    <property type="entry name" value="Aminoglyc_AdlTrfase"/>
</dbReference>
<reference evidence="1" key="1">
    <citation type="submission" date="2016-10" db="EMBL/GenBank/DDBJ databases">
        <authorList>
            <person name="de Groot N.N."/>
        </authorList>
    </citation>
    <scope>NUCLEOTIDE SEQUENCE [LARGE SCALE GENOMIC DNA]</scope>
    <source>
        <strain evidence="1">CGMCC 1.10697</strain>
    </source>
</reference>
<protein>
    <recommendedName>
        <fullName evidence="3">Aminoglycoside-2''-adenylyltransferase</fullName>
    </recommendedName>
</protein>
<evidence type="ECO:0008006" key="3">
    <source>
        <dbReference type="Google" id="ProtNLM"/>
    </source>
</evidence>
<sequence length="233" mass="26823">MDDAREPLDRTPEEITEDEEFFRWYGPWAPLDPDGLVELMSGFARPWWIVGGWSIEAFTGSRREHEDIDLSILACDLAAFREHVGDRWHLWSNHGGTLRPFNDRHREVLDVSSQVWIRRSATDPWVVDLPITPDRDGLWTSKRDPGHVAPLEDVTWVDDGGVRYLRPEITLLYKAALHRPKDDRDLAVTWPLLGEAEQEWLREATGRLYPDHAWVQRLGSSGGRAGEERTVAP</sequence>
<evidence type="ECO:0000313" key="1">
    <source>
        <dbReference type="EMBL" id="SFB00178.1"/>
    </source>
</evidence>
<proteinExistence type="predicted"/>
<dbReference type="Pfam" id="PF10706">
    <property type="entry name" value="Aminoglyc_resit"/>
    <property type="match status" value="1"/>
</dbReference>
<dbReference type="EMBL" id="FOKC01000002">
    <property type="protein sequence ID" value="SFB00178.1"/>
    <property type="molecule type" value="Genomic_DNA"/>
</dbReference>
<evidence type="ECO:0000313" key="2">
    <source>
        <dbReference type="Proteomes" id="UP000199113"/>
    </source>
</evidence>
<organism evidence="1 2">
    <name type="scientific">Nocardioides alpinus</name>
    <dbReference type="NCBI Taxonomy" id="748909"/>
    <lineage>
        <taxon>Bacteria</taxon>
        <taxon>Bacillati</taxon>
        <taxon>Actinomycetota</taxon>
        <taxon>Actinomycetes</taxon>
        <taxon>Propionibacteriales</taxon>
        <taxon>Nocardioidaceae</taxon>
        <taxon>Nocardioides</taxon>
    </lineage>
</organism>
<accession>A0A1I0XIY1</accession>
<gene>
    <name evidence="1" type="ORF">SAMN05192575_102399</name>
</gene>
<dbReference type="STRING" id="748909.SAMN05192575_102399"/>
<dbReference type="Proteomes" id="UP000199113">
    <property type="component" value="Unassembled WGS sequence"/>
</dbReference>
<dbReference type="Gene3D" id="3.30.460.40">
    <property type="match status" value="1"/>
</dbReference>
<name>A0A1I0XIY1_9ACTN</name>
<dbReference type="RefSeq" id="WP_175507341.1">
    <property type="nucleotide sequence ID" value="NZ_FOKC01000002.1"/>
</dbReference>
<dbReference type="AlphaFoldDB" id="A0A1I0XIY1"/>